<dbReference type="GO" id="GO:0051015">
    <property type="term" value="F:actin filament binding"/>
    <property type="evidence" value="ECO:0007669"/>
    <property type="project" value="InterPro"/>
</dbReference>
<dbReference type="Pfam" id="PF02209">
    <property type="entry name" value="VHP"/>
    <property type="match status" value="1"/>
</dbReference>
<organism evidence="3 4">
    <name type="scientific">Ciona savignyi</name>
    <name type="common">Pacific transparent sea squirt</name>
    <dbReference type="NCBI Taxonomy" id="51511"/>
    <lineage>
        <taxon>Eukaryota</taxon>
        <taxon>Metazoa</taxon>
        <taxon>Chordata</taxon>
        <taxon>Tunicata</taxon>
        <taxon>Ascidiacea</taxon>
        <taxon>Phlebobranchia</taxon>
        <taxon>Cionidae</taxon>
        <taxon>Ciona</taxon>
    </lineage>
</organism>
<evidence type="ECO:0000259" key="2">
    <source>
        <dbReference type="PROSITE" id="PS51089"/>
    </source>
</evidence>
<dbReference type="InterPro" id="IPR007122">
    <property type="entry name" value="Villin/Gelsolin"/>
</dbReference>
<reference evidence="4" key="1">
    <citation type="submission" date="2003-08" db="EMBL/GenBank/DDBJ databases">
        <authorList>
            <person name="Birren B."/>
            <person name="Nusbaum C."/>
            <person name="Abebe A."/>
            <person name="Abouelleil A."/>
            <person name="Adekoya E."/>
            <person name="Ait-zahra M."/>
            <person name="Allen N."/>
            <person name="Allen T."/>
            <person name="An P."/>
            <person name="Anderson M."/>
            <person name="Anderson S."/>
            <person name="Arachchi H."/>
            <person name="Armbruster J."/>
            <person name="Bachantsang P."/>
            <person name="Baldwin J."/>
            <person name="Barry A."/>
            <person name="Bayul T."/>
            <person name="Blitshsteyn B."/>
            <person name="Bloom T."/>
            <person name="Blye J."/>
            <person name="Boguslavskiy L."/>
            <person name="Borowsky M."/>
            <person name="Boukhgalter B."/>
            <person name="Brunache A."/>
            <person name="Butler J."/>
            <person name="Calixte N."/>
            <person name="Calvo S."/>
            <person name="Camarata J."/>
            <person name="Campo K."/>
            <person name="Chang J."/>
            <person name="Cheshatsang Y."/>
            <person name="Citroen M."/>
            <person name="Collymore A."/>
            <person name="Considine T."/>
            <person name="Cook A."/>
            <person name="Cooke P."/>
            <person name="Corum B."/>
            <person name="Cuomo C."/>
            <person name="David R."/>
            <person name="Dawoe T."/>
            <person name="Degray S."/>
            <person name="Dodge S."/>
            <person name="Dooley K."/>
            <person name="Dorje P."/>
            <person name="Dorjee K."/>
            <person name="Dorris L."/>
            <person name="Duffey N."/>
            <person name="Dupes A."/>
            <person name="Elkins T."/>
            <person name="Engels R."/>
            <person name="Erickson J."/>
            <person name="Farina A."/>
            <person name="Faro S."/>
            <person name="Ferreira P."/>
            <person name="Fischer H."/>
            <person name="Fitzgerald M."/>
            <person name="Foley K."/>
            <person name="Gage D."/>
            <person name="Galagan J."/>
            <person name="Gearin G."/>
            <person name="Gnerre S."/>
            <person name="Gnirke A."/>
            <person name="Goyette A."/>
            <person name="Graham J."/>
            <person name="Grandbois E."/>
            <person name="Gyaltsen K."/>
            <person name="Hafez N."/>
            <person name="Hagopian D."/>
            <person name="Hagos B."/>
            <person name="Hall J."/>
            <person name="Hatcher B."/>
            <person name="Heller A."/>
            <person name="Higgins H."/>
            <person name="Honan T."/>
            <person name="Horn A."/>
            <person name="Houde N."/>
            <person name="Hughes L."/>
            <person name="Hulme W."/>
            <person name="Husby E."/>
            <person name="Iliev I."/>
            <person name="Jaffe D."/>
            <person name="Jones C."/>
            <person name="Kamal M."/>
            <person name="Kamat A."/>
            <person name="Kamvysselis M."/>
            <person name="Karlsson E."/>
            <person name="Kells C."/>
            <person name="Kieu A."/>
            <person name="Kisner P."/>
            <person name="Kodira C."/>
            <person name="Kulbokas E."/>
            <person name="Labutti K."/>
            <person name="Lama D."/>
            <person name="Landers T."/>
            <person name="Leger J."/>
            <person name="Levine S."/>
            <person name="Lewis D."/>
            <person name="Lewis T."/>
            <person name="Lindblad-toh K."/>
            <person name="Liu X."/>
            <person name="Lokyitsang T."/>
            <person name="Lokyitsang Y."/>
            <person name="Lucien O."/>
            <person name="Lui A."/>
            <person name="Ma L.J."/>
            <person name="Mabbitt R."/>
            <person name="Macdonald J."/>
            <person name="Maclean C."/>
            <person name="Major J."/>
            <person name="Manning J."/>
            <person name="Marabella R."/>
            <person name="Maru K."/>
            <person name="Matthews C."/>
            <person name="Mauceli E."/>
            <person name="Mccarthy M."/>
            <person name="Mcdonough S."/>
            <person name="Mcghee T."/>
            <person name="Meldrim J."/>
            <person name="Meneus L."/>
            <person name="Mesirov J."/>
            <person name="Mihalev A."/>
            <person name="Mihova T."/>
            <person name="Mikkelsen T."/>
            <person name="Mlenga V."/>
            <person name="Moru K."/>
            <person name="Mozes J."/>
            <person name="Mulrain L."/>
            <person name="Munson G."/>
            <person name="Naylor J."/>
            <person name="Newes C."/>
            <person name="Nguyen C."/>
            <person name="Nguyen N."/>
            <person name="Nguyen T."/>
            <person name="Nicol R."/>
            <person name="Nielsen C."/>
            <person name="Nizzari M."/>
            <person name="Norbu C."/>
            <person name="Norbu N."/>
            <person name="O'donnell P."/>
            <person name="Okoawo O."/>
            <person name="O'leary S."/>
            <person name="Omotosho B."/>
            <person name="O'neill K."/>
            <person name="Osman S."/>
            <person name="Parker S."/>
            <person name="Perrin D."/>
            <person name="Phunkhang P."/>
            <person name="Piqani B."/>
            <person name="Purcell S."/>
            <person name="Rachupka T."/>
            <person name="Ramasamy U."/>
            <person name="Rameau R."/>
            <person name="Ray V."/>
            <person name="Raymond C."/>
            <person name="Retta R."/>
            <person name="Richardson S."/>
            <person name="Rise C."/>
            <person name="Rodriguez J."/>
            <person name="Rogers J."/>
            <person name="Rogov P."/>
            <person name="Rutman M."/>
            <person name="Schupbach R."/>
            <person name="Seaman C."/>
            <person name="Settipalli S."/>
            <person name="Sharpe T."/>
            <person name="Sheridan J."/>
            <person name="Sherpa N."/>
            <person name="Shi J."/>
            <person name="Smirnov S."/>
            <person name="Smith C."/>
            <person name="Sougnez C."/>
            <person name="Spencer B."/>
            <person name="Stalker J."/>
            <person name="Stange-thomann N."/>
            <person name="Stavropoulos S."/>
            <person name="Stetson K."/>
            <person name="Stone C."/>
            <person name="Stone S."/>
            <person name="Stubbs M."/>
            <person name="Talamas J."/>
            <person name="Tchuinga P."/>
            <person name="Tenzing P."/>
            <person name="Tesfaye S."/>
            <person name="Theodore J."/>
            <person name="Thoulutsang Y."/>
            <person name="Topham K."/>
            <person name="Towey S."/>
            <person name="Tsamla T."/>
            <person name="Tsomo N."/>
            <person name="Vallee D."/>
            <person name="Vassiliev H."/>
            <person name="Venkataraman V."/>
            <person name="Vinson J."/>
            <person name="Vo A."/>
            <person name="Wade C."/>
            <person name="Wang S."/>
            <person name="Wangchuk T."/>
            <person name="Wangdi T."/>
            <person name="Whittaker C."/>
            <person name="Wilkinson J."/>
            <person name="Wu Y."/>
            <person name="Wyman D."/>
            <person name="Yadav S."/>
            <person name="Yang S."/>
            <person name="Yang X."/>
            <person name="Yeager S."/>
            <person name="Yee E."/>
            <person name="Young G."/>
            <person name="Zainoun J."/>
            <person name="Zembeck L."/>
            <person name="Zimmer A."/>
            <person name="Zody M."/>
            <person name="Lander E."/>
        </authorList>
    </citation>
    <scope>NUCLEOTIDE SEQUENCE [LARGE SCALE GENOMIC DNA]</scope>
</reference>
<dbReference type="GO" id="GO:0008154">
    <property type="term" value="P:actin polymerization or depolymerization"/>
    <property type="evidence" value="ECO:0007669"/>
    <property type="project" value="TreeGrafter"/>
</dbReference>
<reference evidence="3" key="3">
    <citation type="submission" date="2025-09" db="UniProtKB">
        <authorList>
            <consortium name="Ensembl"/>
        </authorList>
    </citation>
    <scope>IDENTIFICATION</scope>
</reference>
<dbReference type="Ensembl" id="ENSCSAVT00000016814.1">
    <property type="protein sequence ID" value="ENSCSAVP00000016633.1"/>
    <property type="gene ID" value="ENSCSAVG00000009771.1"/>
</dbReference>
<dbReference type="InterPro" id="IPR036886">
    <property type="entry name" value="Villin_headpiece_dom_sf"/>
</dbReference>
<dbReference type="SUPFAM" id="SSF55753">
    <property type="entry name" value="Actin depolymerizing proteins"/>
    <property type="match status" value="1"/>
</dbReference>
<dbReference type="Proteomes" id="UP000007875">
    <property type="component" value="Unassembled WGS sequence"/>
</dbReference>
<dbReference type="GO" id="GO:0051014">
    <property type="term" value="P:actin filament severing"/>
    <property type="evidence" value="ECO:0007669"/>
    <property type="project" value="TreeGrafter"/>
</dbReference>
<evidence type="ECO:0000313" key="4">
    <source>
        <dbReference type="Proteomes" id="UP000007875"/>
    </source>
</evidence>
<dbReference type="PANTHER" id="PTHR11977:SF123">
    <property type="entry name" value="GELSOLIN"/>
    <property type="match status" value="1"/>
</dbReference>
<keyword evidence="4" id="KW-1185">Reference proteome</keyword>
<dbReference type="HOGENOM" id="CLU_1224395_0_0_1"/>
<dbReference type="AlphaFoldDB" id="H2ZGB7"/>
<dbReference type="Gene3D" id="1.10.950.10">
    <property type="entry name" value="Villin headpiece domain"/>
    <property type="match status" value="1"/>
</dbReference>
<sequence length="226" mass="25247">MERLKGTLLAKDIRDRERGGRAQVLVIDGENEKANDKTFGAMVKLLGNKPSQIKAATSDEKESVVTAINYLRTDPTDSRDPHTPIITVKQGFEPPTFTGWFMAWDPSKWSGNKSYEDLKRELGGQNDLFESVLASALPPPPPVVEAPAESNHTGATNHHPVGVVNFYPLDQLTTKGEELPPDVDHTKKEQHLSDSDFELVFGMDKMDFYNKPAWKQSDLKKKKGLF</sequence>
<evidence type="ECO:0000256" key="1">
    <source>
        <dbReference type="ARBA" id="ARBA00022737"/>
    </source>
</evidence>
<dbReference type="Gene3D" id="3.40.20.10">
    <property type="entry name" value="Severin"/>
    <property type="match status" value="1"/>
</dbReference>
<name>H2ZGB7_CIOSA</name>
<dbReference type="GO" id="GO:0005737">
    <property type="term" value="C:cytoplasm"/>
    <property type="evidence" value="ECO:0007669"/>
    <property type="project" value="TreeGrafter"/>
</dbReference>
<dbReference type="GO" id="GO:0005546">
    <property type="term" value="F:phosphatidylinositol-4,5-bisphosphate binding"/>
    <property type="evidence" value="ECO:0007669"/>
    <property type="project" value="TreeGrafter"/>
</dbReference>
<dbReference type="SMART" id="SM00153">
    <property type="entry name" value="VHP"/>
    <property type="match status" value="1"/>
</dbReference>
<dbReference type="InterPro" id="IPR029006">
    <property type="entry name" value="ADF-H/Gelsolin-like_dom_sf"/>
</dbReference>
<accession>H2ZGB7</accession>
<dbReference type="PANTHER" id="PTHR11977">
    <property type="entry name" value="VILLIN"/>
    <property type="match status" value="1"/>
</dbReference>
<protein>
    <recommendedName>
        <fullName evidence="2">HP domain-containing protein</fullName>
    </recommendedName>
</protein>
<reference evidence="3" key="2">
    <citation type="submission" date="2025-08" db="UniProtKB">
        <authorList>
            <consortium name="Ensembl"/>
        </authorList>
    </citation>
    <scope>IDENTIFICATION</scope>
</reference>
<dbReference type="GeneTree" id="ENSGT00940000159587"/>
<keyword evidence="1" id="KW-0677">Repeat</keyword>
<proteinExistence type="predicted"/>
<evidence type="ECO:0000313" key="3">
    <source>
        <dbReference type="Ensembl" id="ENSCSAVP00000016633.1"/>
    </source>
</evidence>
<feature type="domain" description="HP" evidence="2">
    <location>
        <begin position="161"/>
        <end position="226"/>
    </location>
</feature>
<dbReference type="GO" id="GO:0015629">
    <property type="term" value="C:actin cytoskeleton"/>
    <property type="evidence" value="ECO:0007669"/>
    <property type="project" value="TreeGrafter"/>
</dbReference>
<dbReference type="PROSITE" id="PS51089">
    <property type="entry name" value="HP"/>
    <property type="match status" value="1"/>
</dbReference>
<dbReference type="GO" id="GO:0051016">
    <property type="term" value="P:barbed-end actin filament capping"/>
    <property type="evidence" value="ECO:0007669"/>
    <property type="project" value="TreeGrafter"/>
</dbReference>
<dbReference type="InterPro" id="IPR003128">
    <property type="entry name" value="Villin_headpiece"/>
</dbReference>
<dbReference type="SUPFAM" id="SSF47050">
    <property type="entry name" value="VHP, Villin headpiece domain"/>
    <property type="match status" value="1"/>
</dbReference>